<accession>A0ABU0YG19</accession>
<evidence type="ECO:0000313" key="2">
    <source>
        <dbReference type="EMBL" id="MDQ7246659.1"/>
    </source>
</evidence>
<reference evidence="3" key="1">
    <citation type="submission" date="2023-08" db="EMBL/GenBank/DDBJ databases">
        <title>Rhodospirillaceae gen. nov., a novel taxon isolated from the Yangtze River Yuezi River estuary sludge.</title>
        <authorList>
            <person name="Ruan L."/>
        </authorList>
    </citation>
    <scope>NUCLEOTIDE SEQUENCE [LARGE SCALE GENOMIC DNA]</scope>
    <source>
        <strain evidence="3">R-7</strain>
    </source>
</reference>
<dbReference type="Pfam" id="PF10045">
    <property type="entry name" value="DUF2280"/>
    <property type="match status" value="1"/>
</dbReference>
<protein>
    <submittedName>
        <fullName evidence="2">DUF2280 domain-containing protein</fullName>
    </submittedName>
</protein>
<dbReference type="Proteomes" id="UP001230156">
    <property type="component" value="Unassembled WGS sequence"/>
</dbReference>
<proteinExistence type="predicted"/>
<organism evidence="2 3">
    <name type="scientific">Dongia sedimenti</name>
    <dbReference type="NCBI Taxonomy" id="3064282"/>
    <lineage>
        <taxon>Bacteria</taxon>
        <taxon>Pseudomonadati</taxon>
        <taxon>Pseudomonadota</taxon>
        <taxon>Alphaproteobacteria</taxon>
        <taxon>Rhodospirillales</taxon>
        <taxon>Dongiaceae</taxon>
        <taxon>Dongia</taxon>
    </lineage>
</organism>
<feature type="region of interest" description="Disordered" evidence="1">
    <location>
        <begin position="230"/>
        <end position="258"/>
    </location>
</feature>
<name>A0ABU0YG19_9PROT</name>
<feature type="region of interest" description="Disordered" evidence="1">
    <location>
        <begin position="158"/>
        <end position="210"/>
    </location>
</feature>
<dbReference type="RefSeq" id="WP_379954049.1">
    <property type="nucleotide sequence ID" value="NZ_JAUYVI010000001.1"/>
</dbReference>
<dbReference type="EMBL" id="JAUYVI010000001">
    <property type="protein sequence ID" value="MDQ7246659.1"/>
    <property type="molecule type" value="Genomic_DNA"/>
</dbReference>
<sequence length="258" mass="28347">MTTLTDEIKIFIVKGLACYDTPTQVAEAVKATFGVEVSRQQVYVYDPGCSQPPAQRWRDLYAATRQALLRELAEVGIAHRAVRLRRLDRLESRSERNNVTTALKCIEMAAKECGGMYESRKPIVLQQPIMPQPPAPQPAPLQPVVPVPAMPEVEVPQPRAARAPKQQPPAPQPVARQPVTALPSGPERAAPQPLSVQAPTPPSAQPLNRAERYLAYVRDRHERDRWVAAQARLGRDSDGRVMPAYENLNGAPPPGSVG</sequence>
<gene>
    <name evidence="2" type="ORF">Q8A70_03240</name>
</gene>
<evidence type="ECO:0000313" key="3">
    <source>
        <dbReference type="Proteomes" id="UP001230156"/>
    </source>
</evidence>
<comment type="caution">
    <text evidence="2">The sequence shown here is derived from an EMBL/GenBank/DDBJ whole genome shotgun (WGS) entry which is preliminary data.</text>
</comment>
<dbReference type="InterPro" id="IPR018738">
    <property type="entry name" value="DUF2280"/>
</dbReference>
<evidence type="ECO:0000256" key="1">
    <source>
        <dbReference type="SAM" id="MobiDB-lite"/>
    </source>
</evidence>
<keyword evidence="3" id="KW-1185">Reference proteome</keyword>